<dbReference type="Proteomes" id="UP000821837">
    <property type="component" value="Unassembled WGS sequence"/>
</dbReference>
<gene>
    <name evidence="1" type="ORF">HPB52_009875</name>
</gene>
<proteinExistence type="predicted"/>
<evidence type="ECO:0000313" key="2">
    <source>
        <dbReference type="Proteomes" id="UP000821837"/>
    </source>
</evidence>
<keyword evidence="2" id="KW-1185">Reference proteome</keyword>
<dbReference type="VEuPathDB" id="VectorBase:RSAN_047865"/>
<protein>
    <submittedName>
        <fullName evidence="1">Uncharacterized protein</fullName>
    </submittedName>
</protein>
<comment type="caution">
    <text evidence="1">The sequence shown here is derived from an EMBL/GenBank/DDBJ whole genome shotgun (WGS) entry which is preliminary data.</text>
</comment>
<reference evidence="1" key="1">
    <citation type="journal article" date="2020" name="Cell">
        <title>Large-Scale Comparative Analyses of Tick Genomes Elucidate Their Genetic Diversity and Vector Capacities.</title>
        <authorList>
            <consortium name="Tick Genome and Microbiome Consortium (TIGMIC)"/>
            <person name="Jia N."/>
            <person name="Wang J."/>
            <person name="Shi W."/>
            <person name="Du L."/>
            <person name="Sun Y."/>
            <person name="Zhan W."/>
            <person name="Jiang J.F."/>
            <person name="Wang Q."/>
            <person name="Zhang B."/>
            <person name="Ji P."/>
            <person name="Bell-Sakyi L."/>
            <person name="Cui X.M."/>
            <person name="Yuan T.T."/>
            <person name="Jiang B.G."/>
            <person name="Yang W.F."/>
            <person name="Lam T.T."/>
            <person name="Chang Q.C."/>
            <person name="Ding S.J."/>
            <person name="Wang X.J."/>
            <person name="Zhu J.G."/>
            <person name="Ruan X.D."/>
            <person name="Zhao L."/>
            <person name="Wei J.T."/>
            <person name="Ye R.Z."/>
            <person name="Que T.C."/>
            <person name="Du C.H."/>
            <person name="Zhou Y.H."/>
            <person name="Cheng J.X."/>
            <person name="Dai P.F."/>
            <person name="Guo W.B."/>
            <person name="Han X.H."/>
            <person name="Huang E.J."/>
            <person name="Li L.F."/>
            <person name="Wei W."/>
            <person name="Gao Y.C."/>
            <person name="Liu J.Z."/>
            <person name="Shao H.Z."/>
            <person name="Wang X."/>
            <person name="Wang C.C."/>
            <person name="Yang T.C."/>
            <person name="Huo Q.B."/>
            <person name="Li W."/>
            <person name="Chen H.Y."/>
            <person name="Chen S.E."/>
            <person name="Zhou L.G."/>
            <person name="Ni X.B."/>
            <person name="Tian J.H."/>
            <person name="Sheng Y."/>
            <person name="Liu T."/>
            <person name="Pan Y.S."/>
            <person name="Xia L.Y."/>
            <person name="Li J."/>
            <person name="Zhao F."/>
            <person name="Cao W.C."/>
        </authorList>
    </citation>
    <scope>NUCLEOTIDE SEQUENCE</scope>
    <source>
        <strain evidence="1">Rsan-2018</strain>
    </source>
</reference>
<dbReference type="EMBL" id="JABSTV010001253">
    <property type="protein sequence ID" value="KAH7943670.1"/>
    <property type="molecule type" value="Genomic_DNA"/>
</dbReference>
<organism evidence="1 2">
    <name type="scientific">Rhipicephalus sanguineus</name>
    <name type="common">Brown dog tick</name>
    <name type="synonym">Ixodes sanguineus</name>
    <dbReference type="NCBI Taxonomy" id="34632"/>
    <lineage>
        <taxon>Eukaryota</taxon>
        <taxon>Metazoa</taxon>
        <taxon>Ecdysozoa</taxon>
        <taxon>Arthropoda</taxon>
        <taxon>Chelicerata</taxon>
        <taxon>Arachnida</taxon>
        <taxon>Acari</taxon>
        <taxon>Parasitiformes</taxon>
        <taxon>Ixodida</taxon>
        <taxon>Ixodoidea</taxon>
        <taxon>Ixodidae</taxon>
        <taxon>Rhipicephalinae</taxon>
        <taxon>Rhipicephalus</taxon>
        <taxon>Rhipicephalus</taxon>
    </lineage>
</organism>
<name>A0A9D4PKB4_RHISA</name>
<accession>A0A9D4PKB4</accession>
<dbReference type="AlphaFoldDB" id="A0A9D4PKB4"/>
<evidence type="ECO:0000313" key="1">
    <source>
        <dbReference type="EMBL" id="KAH7943670.1"/>
    </source>
</evidence>
<sequence length="575" mass="64908">MCVRLTTDQGIDNLVHQIKKFETPLEVVELDLTNCIHLDTDEVIPIIEKCQFTDSLRCLSCSIRPGALVTLILGYMRHLTRLELTLVCETAEEVGEYPDKHEMANRYILPDLRSIYVEMAYDASFLLFDKILRESLNLEDLHVHFLRGSFENALVACKVLCEQAIRLEKFTFTSEQPPYCQQLSSPLELFNCMSVCANVEYRKLSGFMSFFALHDLAEDCCKMRCMPNQTTLAAVHTEGKTLAAETMRAAFRGHNWSWINRVCFVLLPEDPSSLVYPQAGLAYRDSLLFFFASTFRYILELNISSFHFAPDLDVKELLQDATLAKLRYLRSLSATPCGLRRLSALRLLAQHCQDFTELDVRYEKKGGVVRCAGCEADVPLDPDAPTRVPGGSVGFRNRLVRLTVCGVRFPVGLHFIECSGPTTMVRLSGCSDLSNQHCTHLAKLLSERSAPICLVLRHGCLQIHDASMVANLSSVQSLLYLYLLSTVAYPDEVAESCFLALRTTLNRLRYLHFHYLSLNGVDRSLTWLRSEDDPQDGGELLRNAPCFQCCSTATFIGLAKPMNREFVPHAQAKPR</sequence>
<reference evidence="1" key="2">
    <citation type="submission" date="2021-09" db="EMBL/GenBank/DDBJ databases">
        <authorList>
            <person name="Jia N."/>
            <person name="Wang J."/>
            <person name="Shi W."/>
            <person name="Du L."/>
            <person name="Sun Y."/>
            <person name="Zhan W."/>
            <person name="Jiang J."/>
            <person name="Wang Q."/>
            <person name="Zhang B."/>
            <person name="Ji P."/>
            <person name="Sakyi L.B."/>
            <person name="Cui X."/>
            <person name="Yuan T."/>
            <person name="Jiang B."/>
            <person name="Yang W."/>
            <person name="Lam T.T.-Y."/>
            <person name="Chang Q."/>
            <person name="Ding S."/>
            <person name="Wang X."/>
            <person name="Zhu J."/>
            <person name="Ruan X."/>
            <person name="Zhao L."/>
            <person name="Wei J."/>
            <person name="Que T."/>
            <person name="Du C."/>
            <person name="Cheng J."/>
            <person name="Dai P."/>
            <person name="Han X."/>
            <person name="Huang E."/>
            <person name="Gao Y."/>
            <person name="Liu J."/>
            <person name="Shao H."/>
            <person name="Ye R."/>
            <person name="Li L."/>
            <person name="Wei W."/>
            <person name="Wang X."/>
            <person name="Wang C."/>
            <person name="Huo Q."/>
            <person name="Li W."/>
            <person name="Guo W."/>
            <person name="Chen H."/>
            <person name="Chen S."/>
            <person name="Zhou L."/>
            <person name="Zhou L."/>
            <person name="Ni X."/>
            <person name="Tian J."/>
            <person name="Zhou Y."/>
            <person name="Sheng Y."/>
            <person name="Liu T."/>
            <person name="Pan Y."/>
            <person name="Xia L."/>
            <person name="Li J."/>
            <person name="Zhao F."/>
            <person name="Cao W."/>
        </authorList>
    </citation>
    <scope>NUCLEOTIDE SEQUENCE</scope>
    <source>
        <strain evidence="1">Rsan-2018</strain>
        <tissue evidence="1">Larvae</tissue>
    </source>
</reference>